<reference evidence="2" key="1">
    <citation type="journal article" date="2018" name="Genome Biol.">
        <title>SKESA: strategic k-mer extension for scrupulous assemblies.</title>
        <authorList>
            <person name="Souvorov A."/>
            <person name="Agarwala R."/>
            <person name="Lipman D.J."/>
        </authorList>
    </citation>
    <scope>NUCLEOTIDE SEQUENCE</scope>
    <source>
        <strain evidence="2">P125109</strain>
    </source>
</reference>
<gene>
    <name evidence="2" type="ORF">G2720_25640</name>
</gene>
<reference evidence="2" key="2">
    <citation type="submission" date="2019-01" db="EMBL/GenBank/DDBJ databases">
        <authorList>
            <consortium name="NCBI Pathogen Detection Project"/>
        </authorList>
    </citation>
    <scope>NUCLEOTIDE SEQUENCE</scope>
    <source>
        <strain evidence="2">P125109</strain>
    </source>
</reference>
<feature type="domain" description="DUF3885" evidence="1">
    <location>
        <begin position="4"/>
        <end position="201"/>
    </location>
</feature>
<proteinExistence type="predicted"/>
<dbReference type="EMBL" id="DAAQRD010000103">
    <property type="protein sequence ID" value="HAE0521180.1"/>
    <property type="molecule type" value="Genomic_DNA"/>
</dbReference>
<evidence type="ECO:0000313" key="2">
    <source>
        <dbReference type="EMBL" id="HAE0521180.1"/>
    </source>
</evidence>
<organism evidence="2">
    <name type="scientific">Salmonella enteritidis PT4 (strain P125109)</name>
    <dbReference type="NCBI Taxonomy" id="550537"/>
    <lineage>
        <taxon>Bacteria</taxon>
        <taxon>Pseudomonadati</taxon>
        <taxon>Pseudomonadota</taxon>
        <taxon>Gammaproteobacteria</taxon>
        <taxon>Enterobacterales</taxon>
        <taxon>Enterobacteriaceae</taxon>
        <taxon>Salmonella</taxon>
    </lineage>
</organism>
<accession>A0A724WRP7</accession>
<protein>
    <submittedName>
        <fullName evidence="2">DUF3885 domain-containing protein</fullName>
    </submittedName>
</protein>
<dbReference type="AlphaFoldDB" id="A0A724WRP7"/>
<sequence>MNQQELYTIFPQLVLYPNLFYHNANGIRFELGDSTLLKNVGLDDPNYLESAYRKALTLFEAIHAPSDLITWIVQVSPYKRTSGWKPVVHSGFVKYLKSPSLRYRLRCDRTPQYVEEHPYATYTLSLTCTRQEIHYPALIRDICSHDVTDRPSFIHRTFFFNPRRKSLFHIYDDRGCDLIGETPDAIRDLYDDYKHWILNHDKNTIDQTFSL</sequence>
<name>A0A724WRP7_SALEP</name>
<dbReference type="InterPro" id="IPR024976">
    <property type="entry name" value="DUF3885"/>
</dbReference>
<comment type="caution">
    <text evidence="2">The sequence shown here is derived from an EMBL/GenBank/DDBJ whole genome shotgun (WGS) entry which is preliminary data.</text>
</comment>
<evidence type="ECO:0000259" key="1">
    <source>
        <dbReference type="Pfam" id="PF13021"/>
    </source>
</evidence>
<dbReference type="Pfam" id="PF13021">
    <property type="entry name" value="DUF3885"/>
    <property type="match status" value="1"/>
</dbReference>